<evidence type="ECO:0000256" key="1">
    <source>
        <dbReference type="ARBA" id="ARBA00005322"/>
    </source>
</evidence>
<sequence>MKIGNNGYNQYINTVRQNQENAHSKGLQKNTESVNEESVTVDISEAAKQLAKTKAAENAPTMSPNVEAIKKAVLNGTYNVSPEKISSGMMQAMNNQREYTD</sequence>
<name>A0ABR7TA04_9LACT</name>
<evidence type="ECO:0000256" key="7">
    <source>
        <dbReference type="SAM" id="MobiDB-lite"/>
    </source>
</evidence>
<evidence type="ECO:0000313" key="10">
    <source>
        <dbReference type="Proteomes" id="UP000638836"/>
    </source>
</evidence>
<keyword evidence="9" id="KW-0969">Cilium</keyword>
<proteinExistence type="inferred from homology"/>
<evidence type="ECO:0000256" key="3">
    <source>
        <dbReference type="ARBA" id="ARBA00022491"/>
    </source>
</evidence>
<reference evidence="9 10" key="1">
    <citation type="journal article" date="2020" name="Microorganisms">
        <title>New Insight into Antimicrobial Compounds from Food and Marine-Sourced Carnobacterium Species through Phenotype and Genome Analyses.</title>
        <authorList>
            <person name="Begrem S."/>
            <person name="Ivaniuk F."/>
            <person name="Gigout-Chevalier F."/>
            <person name="Kolypczuk L."/>
            <person name="Bonnetot S."/>
            <person name="Leroi F."/>
            <person name="Grovel O."/>
            <person name="Delbarre-Ladrat C."/>
            <person name="Passerini D."/>
        </authorList>
    </citation>
    <scope>NUCLEOTIDE SEQUENCE [LARGE SCALE GENOMIC DNA]</scope>
    <source>
        <strain evidence="9 10">MIP2551</strain>
    </source>
</reference>
<dbReference type="NCBIfam" id="TIGR03824">
    <property type="entry name" value="FlgM_jcvi"/>
    <property type="match status" value="1"/>
</dbReference>
<feature type="region of interest" description="Disordered" evidence="7">
    <location>
        <begin position="17"/>
        <end position="36"/>
    </location>
</feature>
<keyword evidence="6" id="KW-0804">Transcription</keyword>
<dbReference type="RefSeq" id="WP_187948472.1">
    <property type="nucleotide sequence ID" value="NZ_WNJQ01000001.1"/>
</dbReference>
<feature type="domain" description="Anti-sigma-28 factor FlgM C-terminal" evidence="8">
    <location>
        <begin position="40"/>
        <end position="91"/>
    </location>
</feature>
<accession>A0ABR7TA04</accession>
<keyword evidence="3" id="KW-0678">Repressor</keyword>
<dbReference type="InterPro" id="IPR035890">
    <property type="entry name" value="Anti-sigma-28_factor_FlgM_sf"/>
</dbReference>
<dbReference type="EMBL" id="WNJQ01000001">
    <property type="protein sequence ID" value="MBC9824502.1"/>
    <property type="molecule type" value="Genomic_DNA"/>
</dbReference>
<keyword evidence="9" id="KW-0966">Cell projection</keyword>
<evidence type="ECO:0000256" key="2">
    <source>
        <dbReference type="ARBA" id="ARBA00017823"/>
    </source>
</evidence>
<evidence type="ECO:0000256" key="5">
    <source>
        <dbReference type="ARBA" id="ARBA00023015"/>
    </source>
</evidence>
<keyword evidence="5" id="KW-0805">Transcription regulation</keyword>
<keyword evidence="10" id="KW-1185">Reference proteome</keyword>
<evidence type="ECO:0000259" key="8">
    <source>
        <dbReference type="Pfam" id="PF04316"/>
    </source>
</evidence>
<evidence type="ECO:0000256" key="4">
    <source>
        <dbReference type="ARBA" id="ARBA00022795"/>
    </source>
</evidence>
<evidence type="ECO:0000256" key="6">
    <source>
        <dbReference type="ARBA" id="ARBA00023163"/>
    </source>
</evidence>
<keyword evidence="9" id="KW-0282">Flagellum</keyword>
<evidence type="ECO:0000313" key="9">
    <source>
        <dbReference type="EMBL" id="MBC9824502.1"/>
    </source>
</evidence>
<dbReference type="InterPro" id="IPR007412">
    <property type="entry name" value="FlgM"/>
</dbReference>
<protein>
    <recommendedName>
        <fullName evidence="2">Negative regulator of flagellin synthesis</fullName>
    </recommendedName>
</protein>
<dbReference type="SUPFAM" id="SSF101498">
    <property type="entry name" value="Anti-sigma factor FlgM"/>
    <property type="match status" value="1"/>
</dbReference>
<comment type="caution">
    <text evidence="9">The sequence shown here is derived from an EMBL/GenBank/DDBJ whole genome shotgun (WGS) entry which is preliminary data.</text>
</comment>
<comment type="similarity">
    <text evidence="1">Belongs to the FlgM family.</text>
</comment>
<dbReference type="InterPro" id="IPR031316">
    <property type="entry name" value="FlgM_C"/>
</dbReference>
<organism evidence="9 10">
    <name type="scientific">Carnobacterium inhibens</name>
    <dbReference type="NCBI Taxonomy" id="147709"/>
    <lineage>
        <taxon>Bacteria</taxon>
        <taxon>Bacillati</taxon>
        <taxon>Bacillota</taxon>
        <taxon>Bacilli</taxon>
        <taxon>Lactobacillales</taxon>
        <taxon>Carnobacteriaceae</taxon>
        <taxon>Carnobacterium</taxon>
    </lineage>
</organism>
<gene>
    <name evidence="9" type="primary">flgM</name>
    <name evidence="9" type="ORF">GLO26_01485</name>
</gene>
<dbReference type="Pfam" id="PF04316">
    <property type="entry name" value="FlgM"/>
    <property type="match status" value="1"/>
</dbReference>
<keyword evidence="4" id="KW-1005">Bacterial flagellum biogenesis</keyword>
<dbReference type="Proteomes" id="UP000638836">
    <property type="component" value="Unassembled WGS sequence"/>
</dbReference>